<organism evidence="2 3">
    <name type="scientific">Mesorhizobium abyssinicae</name>
    <dbReference type="NCBI Taxonomy" id="1209958"/>
    <lineage>
        <taxon>Bacteria</taxon>
        <taxon>Pseudomonadati</taxon>
        <taxon>Pseudomonadota</taxon>
        <taxon>Alphaproteobacteria</taxon>
        <taxon>Hyphomicrobiales</taxon>
        <taxon>Phyllobacteriaceae</taxon>
        <taxon>Mesorhizobium</taxon>
    </lineage>
</organism>
<dbReference type="EMBL" id="JAVIIP010000015">
    <property type="protein sequence ID" value="MDX8540740.1"/>
    <property type="molecule type" value="Genomic_DNA"/>
</dbReference>
<evidence type="ECO:0000313" key="3">
    <source>
        <dbReference type="Proteomes" id="UP001276564"/>
    </source>
</evidence>
<dbReference type="InterPro" id="IPR036597">
    <property type="entry name" value="Fido-like_dom_sf"/>
</dbReference>
<feature type="domain" description="Fido" evidence="1">
    <location>
        <begin position="115"/>
        <end position="290"/>
    </location>
</feature>
<keyword evidence="3" id="KW-1185">Reference proteome</keyword>
<name>A0ABU5ATV5_9HYPH</name>
<dbReference type="InterPro" id="IPR040198">
    <property type="entry name" value="Fido_containing"/>
</dbReference>
<reference evidence="2 3" key="1">
    <citation type="submission" date="2023-08" db="EMBL/GenBank/DDBJ databases">
        <title>Implementing the SeqCode for naming new Mesorhizobium species isolated from Vachellia karroo root nodules.</title>
        <authorList>
            <person name="Van Lill M."/>
        </authorList>
    </citation>
    <scope>NUCLEOTIDE SEQUENCE [LARGE SCALE GENOMIC DNA]</scope>
    <source>
        <strain evidence="2 3">VK4B</strain>
    </source>
</reference>
<dbReference type="PROSITE" id="PS51459">
    <property type="entry name" value="FIDO"/>
    <property type="match status" value="1"/>
</dbReference>
<gene>
    <name evidence="2" type="ORF">RFM23_24290</name>
</gene>
<evidence type="ECO:0000259" key="1">
    <source>
        <dbReference type="PROSITE" id="PS51459"/>
    </source>
</evidence>
<dbReference type="RefSeq" id="WP_320255962.1">
    <property type="nucleotide sequence ID" value="NZ_JAVIIO010000015.1"/>
</dbReference>
<dbReference type="SUPFAM" id="SSF140931">
    <property type="entry name" value="Fic-like"/>
    <property type="match status" value="1"/>
</dbReference>
<dbReference type="Pfam" id="PF02661">
    <property type="entry name" value="Fic"/>
    <property type="match status" value="1"/>
</dbReference>
<comment type="caution">
    <text evidence="2">The sequence shown here is derived from an EMBL/GenBank/DDBJ whole genome shotgun (WGS) entry which is preliminary data.</text>
</comment>
<evidence type="ECO:0000313" key="2">
    <source>
        <dbReference type="EMBL" id="MDX8540740.1"/>
    </source>
</evidence>
<protein>
    <submittedName>
        <fullName evidence="2">Fic family protein</fullName>
    </submittedName>
</protein>
<dbReference type="InterPro" id="IPR003812">
    <property type="entry name" value="Fido"/>
</dbReference>
<dbReference type="PANTHER" id="PTHR13504:SF38">
    <property type="entry name" value="FIDO DOMAIN-CONTAINING PROTEIN"/>
    <property type="match status" value="1"/>
</dbReference>
<dbReference type="PANTHER" id="PTHR13504">
    <property type="entry name" value="FIDO DOMAIN-CONTAINING PROTEIN DDB_G0283145"/>
    <property type="match status" value="1"/>
</dbReference>
<sequence>MFETPACIEPCFFQDTIPSVLADLTVELQREADDLGRGLHPESAAELADLVRMMNCYYSNLIEGHNTRPKDIEKALAGAEVEPERRALALEAKAHVIVQRKIDEMYSKGILPSPTSVEFIAWVHRMFYHEMPEEFRFMERPDGSKVEIVPGEFRTTASDDVVVGRHQPPSSDRVEAFMAHFSKRFAVAEKWASTRIIAIASAHHRFNYIHPFPDGNGRVSRLMSHAMALKAGIGGHGLWSISRGLARGLKDRGEYKRMMDHADSPRRGDLDGRGNLSQAALKDFCEWFLTVALDQIRFSTAIFDLGRLEDRYRLLVKDISEDKRAPDLLAAVLKHGSLERGDVHLVLKTSERTARNTMSAMVRQGFLKSETPKAPVRIAFPLDYRERLFPNLFTDAELTIPDPRPLSLR</sequence>
<dbReference type="Gene3D" id="1.10.3290.10">
    <property type="entry name" value="Fido-like domain"/>
    <property type="match status" value="1"/>
</dbReference>
<dbReference type="Proteomes" id="UP001276564">
    <property type="component" value="Unassembled WGS sequence"/>
</dbReference>
<accession>A0ABU5ATV5</accession>
<proteinExistence type="predicted"/>